<evidence type="ECO:0000256" key="12">
    <source>
        <dbReference type="ARBA" id="ARBA00023239"/>
    </source>
</evidence>
<dbReference type="InterPro" id="IPR012334">
    <property type="entry name" value="Pectin_lyas_fold"/>
</dbReference>
<evidence type="ECO:0000313" key="17">
    <source>
        <dbReference type="Proteomes" id="UP000215914"/>
    </source>
</evidence>
<dbReference type="Gramene" id="mRNA:HanXRQr2_Chr15g0689911">
    <property type="protein sequence ID" value="mRNA:HanXRQr2_Chr15g0689911"/>
    <property type="gene ID" value="HanXRQr2_Chr15g0689911"/>
</dbReference>
<evidence type="ECO:0000256" key="2">
    <source>
        <dbReference type="ARBA" id="ARBA00002799"/>
    </source>
</evidence>
<evidence type="ECO:0000256" key="3">
    <source>
        <dbReference type="ARBA" id="ARBA00005220"/>
    </source>
</evidence>
<dbReference type="EMBL" id="MNCJ02000330">
    <property type="protein sequence ID" value="KAF5764255.1"/>
    <property type="molecule type" value="Genomic_DNA"/>
</dbReference>
<proteinExistence type="inferred from homology"/>
<keyword evidence="7 13" id="KW-0479">Metal-binding</keyword>
<keyword evidence="9 13" id="KW-0106">Calcium</keyword>
<dbReference type="Proteomes" id="UP000215914">
    <property type="component" value="Chromosome 15"/>
</dbReference>
<reference evidence="15 17" key="1">
    <citation type="journal article" date="2017" name="Nature">
        <title>The sunflower genome provides insights into oil metabolism, flowering and Asterid evolution.</title>
        <authorList>
            <person name="Badouin H."/>
            <person name="Gouzy J."/>
            <person name="Grassa C.J."/>
            <person name="Murat F."/>
            <person name="Staton S.E."/>
            <person name="Cottret L."/>
            <person name="Lelandais-Briere C."/>
            <person name="Owens G.L."/>
            <person name="Carrere S."/>
            <person name="Mayjonade B."/>
            <person name="Legrand L."/>
            <person name="Gill N."/>
            <person name="Kane N.C."/>
            <person name="Bowers J.E."/>
            <person name="Hubner S."/>
            <person name="Bellec A."/>
            <person name="Berard A."/>
            <person name="Berges H."/>
            <person name="Blanchet N."/>
            <person name="Boniface M.C."/>
            <person name="Brunel D."/>
            <person name="Catrice O."/>
            <person name="Chaidir N."/>
            <person name="Claudel C."/>
            <person name="Donnadieu C."/>
            <person name="Faraut T."/>
            <person name="Fievet G."/>
            <person name="Helmstetter N."/>
            <person name="King M."/>
            <person name="Knapp S.J."/>
            <person name="Lai Z."/>
            <person name="Le Paslier M.C."/>
            <person name="Lippi Y."/>
            <person name="Lorenzon L."/>
            <person name="Mandel J.R."/>
            <person name="Marage G."/>
            <person name="Marchand G."/>
            <person name="Marquand E."/>
            <person name="Bret-Mestries E."/>
            <person name="Morien E."/>
            <person name="Nambeesan S."/>
            <person name="Nguyen T."/>
            <person name="Pegot-Espagnet P."/>
            <person name="Pouilly N."/>
            <person name="Raftis F."/>
            <person name="Sallet E."/>
            <person name="Schiex T."/>
            <person name="Thomas J."/>
            <person name="Vandecasteele C."/>
            <person name="Vares D."/>
            <person name="Vear F."/>
            <person name="Vautrin S."/>
            <person name="Crespi M."/>
            <person name="Mangin B."/>
            <person name="Burke J.M."/>
            <person name="Salse J."/>
            <person name="Munos S."/>
            <person name="Vincourt P."/>
            <person name="Rieseberg L.H."/>
            <person name="Langlade N.B."/>
        </authorList>
    </citation>
    <scope>NUCLEOTIDE SEQUENCE [LARGE SCALE GENOMIC DNA]</scope>
    <source>
        <strain evidence="17">cv. SF193</strain>
        <tissue evidence="15">Leaves</tissue>
    </source>
</reference>
<comment type="similarity">
    <text evidence="4">Belongs to the polysaccharide lyase 1 family. Amb a subfamily.</text>
</comment>
<dbReference type="UniPathway" id="UPA00545">
    <property type="reaction ID" value="UER00824"/>
</dbReference>
<dbReference type="PRINTS" id="PR00807">
    <property type="entry name" value="AMBALLERGEN"/>
</dbReference>
<keyword evidence="12 13" id="KW-0456">Lyase</keyword>
<evidence type="ECO:0000256" key="9">
    <source>
        <dbReference type="ARBA" id="ARBA00022837"/>
    </source>
</evidence>
<dbReference type="EC" id="4.2.2.2" evidence="6 13"/>
<evidence type="ECO:0000256" key="5">
    <source>
        <dbReference type="ARBA" id="ARBA00011245"/>
    </source>
</evidence>
<comment type="cofactor">
    <cofactor evidence="13">
        <name>Ca(2+)</name>
        <dbReference type="ChEBI" id="CHEBI:29108"/>
    </cofactor>
    <text evidence="13">Binds 1 Ca(2+) ion. Required for its activity.</text>
</comment>
<dbReference type="SUPFAM" id="SSF51126">
    <property type="entry name" value="Pectin lyase-like"/>
    <property type="match status" value="1"/>
</dbReference>
<dbReference type="PANTHER" id="PTHR31683">
    <property type="entry name" value="PECTATE LYASE 18-RELATED"/>
    <property type="match status" value="1"/>
</dbReference>
<feature type="domain" description="Pectate lyase" evidence="14">
    <location>
        <begin position="126"/>
        <end position="322"/>
    </location>
</feature>
<dbReference type="Gene3D" id="2.160.20.10">
    <property type="entry name" value="Single-stranded right-handed beta-helix, Pectin lyase-like"/>
    <property type="match status" value="1"/>
</dbReference>
<dbReference type="InterPro" id="IPR011050">
    <property type="entry name" value="Pectin_lyase_fold/virulence"/>
</dbReference>
<dbReference type="InterPro" id="IPR045032">
    <property type="entry name" value="PEL"/>
</dbReference>
<reference evidence="15" key="3">
    <citation type="submission" date="2020-06" db="EMBL/GenBank/DDBJ databases">
        <title>Helianthus annuus Genome sequencing and assembly Release 2.</title>
        <authorList>
            <person name="Gouzy J."/>
            <person name="Langlade N."/>
            <person name="Munos S."/>
        </authorList>
    </citation>
    <scope>NUCLEOTIDE SEQUENCE</scope>
    <source>
        <tissue evidence="15">Leaves</tissue>
    </source>
</reference>
<sequence>MGKLYLVVFVTFSFVISVQSVRHAATLDDELLLFSGGNSTRRGLQGGCSATNIIDKCWRCKPDWDKDRQALAKCAAGFAKGTTGGSGGETYIVKDPSDADAANPAPGTLRAGVVQGKPLWITFEKDMVITLTQELVINSDKTIDGRGAKVEITGTGLTLFNVKNVIIHGLNIHDVKEAPGGMIKNSDGPPGKREKTDGDGICITGSTKIWIDHCSLSKGVDGLIDVTLKSTDVTISNCKFTNHHKLVLLGADNSHAEDKDMRVNLAFNVFGEGCDQRMPRCRFGFFQIVNNNYEGWGTYAIGGSAAPTILSQGNRFSAPAEAIKKNVLVRTDAQEEEWKKWNWRTEKDTLLNGAIFLASGVDPQLTPEQQGGMIAAEPGESVPQLTNAAGVLPCVAGQPC</sequence>
<dbReference type="EMBL" id="CM007904">
    <property type="protein sequence ID" value="OTF94986.1"/>
    <property type="molecule type" value="Genomic_DNA"/>
</dbReference>
<gene>
    <name evidence="16" type="ORF">HannXRQ_Chr15g0478111</name>
    <name evidence="15" type="ORF">HanXRQr2_Chr15g0689911</name>
</gene>
<comment type="subunit">
    <text evidence="5">Monomer.</text>
</comment>
<dbReference type="InterPro" id="IPR018082">
    <property type="entry name" value="AmbAllergen"/>
</dbReference>
<feature type="chain" id="PRO_5041474597" description="Pectate lyase" evidence="13">
    <location>
        <begin position="21"/>
        <end position="400"/>
    </location>
</feature>
<dbReference type="PANTHER" id="PTHR31683:SF159">
    <property type="entry name" value="PECTATE LYASE"/>
    <property type="match status" value="1"/>
</dbReference>
<reference evidence="16" key="2">
    <citation type="submission" date="2017-02" db="EMBL/GenBank/DDBJ databases">
        <title>Sunflower complete genome.</title>
        <authorList>
            <person name="Langlade N."/>
            <person name="Munos S."/>
        </authorList>
    </citation>
    <scope>NUCLEOTIDE SEQUENCE [LARGE SCALE GENOMIC DNA]</scope>
    <source>
        <tissue evidence="16">Leaves</tissue>
    </source>
</reference>
<keyword evidence="8 13" id="KW-0732">Signal</keyword>
<evidence type="ECO:0000256" key="11">
    <source>
        <dbReference type="ARBA" id="ARBA00023180"/>
    </source>
</evidence>
<keyword evidence="10" id="KW-1015">Disulfide bond</keyword>
<name>A0A251S812_HELAN</name>
<evidence type="ECO:0000259" key="14">
    <source>
        <dbReference type="SMART" id="SM00656"/>
    </source>
</evidence>
<evidence type="ECO:0000313" key="15">
    <source>
        <dbReference type="EMBL" id="KAF5764255.1"/>
    </source>
</evidence>
<dbReference type="STRING" id="4232.A0A251S812"/>
<protein>
    <recommendedName>
        <fullName evidence="6 13">Pectate lyase</fullName>
        <ecNumber evidence="6 13">4.2.2.2</ecNumber>
    </recommendedName>
</protein>
<organism evidence="16 17">
    <name type="scientific">Helianthus annuus</name>
    <name type="common">Common sunflower</name>
    <dbReference type="NCBI Taxonomy" id="4232"/>
    <lineage>
        <taxon>Eukaryota</taxon>
        <taxon>Viridiplantae</taxon>
        <taxon>Streptophyta</taxon>
        <taxon>Embryophyta</taxon>
        <taxon>Tracheophyta</taxon>
        <taxon>Spermatophyta</taxon>
        <taxon>Magnoliopsida</taxon>
        <taxon>eudicotyledons</taxon>
        <taxon>Gunneridae</taxon>
        <taxon>Pentapetalae</taxon>
        <taxon>asterids</taxon>
        <taxon>campanulids</taxon>
        <taxon>Asterales</taxon>
        <taxon>Asteraceae</taxon>
        <taxon>Asteroideae</taxon>
        <taxon>Heliantheae alliance</taxon>
        <taxon>Heliantheae</taxon>
        <taxon>Helianthus</taxon>
    </lineage>
</organism>
<evidence type="ECO:0000256" key="10">
    <source>
        <dbReference type="ARBA" id="ARBA00023157"/>
    </source>
</evidence>
<evidence type="ECO:0000313" key="16">
    <source>
        <dbReference type="EMBL" id="OTF94986.1"/>
    </source>
</evidence>
<comment type="function">
    <text evidence="2">Has pectate lyase activity.</text>
</comment>
<evidence type="ECO:0000256" key="6">
    <source>
        <dbReference type="ARBA" id="ARBA00012272"/>
    </source>
</evidence>
<dbReference type="GO" id="GO:0045490">
    <property type="term" value="P:pectin catabolic process"/>
    <property type="evidence" value="ECO:0007669"/>
    <property type="project" value="UniProtKB-UniPathway"/>
</dbReference>
<evidence type="ECO:0000256" key="13">
    <source>
        <dbReference type="RuleBase" id="RU361123"/>
    </source>
</evidence>
<feature type="signal peptide" evidence="13">
    <location>
        <begin position="1"/>
        <end position="20"/>
    </location>
</feature>
<keyword evidence="11" id="KW-0325">Glycoprotein</keyword>
<evidence type="ECO:0000256" key="8">
    <source>
        <dbReference type="ARBA" id="ARBA00022729"/>
    </source>
</evidence>
<accession>A0A251S812</accession>
<comment type="pathway">
    <text evidence="3 13">Glycan metabolism; pectin degradation; 2-dehydro-3-deoxy-D-gluconate from pectin: step 2/5.</text>
</comment>
<dbReference type="AlphaFoldDB" id="A0A251S812"/>
<dbReference type="InParanoid" id="A0A251S812"/>
<evidence type="ECO:0000256" key="7">
    <source>
        <dbReference type="ARBA" id="ARBA00022723"/>
    </source>
</evidence>
<dbReference type="GO" id="GO:0046872">
    <property type="term" value="F:metal ion binding"/>
    <property type="evidence" value="ECO:0007669"/>
    <property type="project" value="UniProtKB-KW"/>
</dbReference>
<keyword evidence="17" id="KW-1185">Reference proteome</keyword>
<comment type="catalytic activity">
    <reaction evidence="1 13">
        <text>Eliminative cleavage of (1-&gt;4)-alpha-D-galacturonan to give oligosaccharides with 4-deoxy-alpha-D-galact-4-enuronosyl groups at their non-reducing ends.</text>
        <dbReference type="EC" id="4.2.2.2"/>
    </reaction>
</comment>
<dbReference type="SMART" id="SM00656">
    <property type="entry name" value="Amb_all"/>
    <property type="match status" value="1"/>
</dbReference>
<evidence type="ECO:0000256" key="4">
    <source>
        <dbReference type="ARBA" id="ARBA00008800"/>
    </source>
</evidence>
<evidence type="ECO:0000256" key="1">
    <source>
        <dbReference type="ARBA" id="ARBA00000695"/>
    </source>
</evidence>
<dbReference type="InterPro" id="IPR002022">
    <property type="entry name" value="Pec_lyase"/>
</dbReference>
<dbReference type="GO" id="GO:0030570">
    <property type="term" value="F:pectate lyase activity"/>
    <property type="evidence" value="ECO:0000318"/>
    <property type="project" value="GO_Central"/>
</dbReference>
<dbReference type="Pfam" id="PF00544">
    <property type="entry name" value="Pectate_lyase_4"/>
    <property type="match status" value="1"/>
</dbReference>